<proteinExistence type="inferred from homology"/>
<dbReference type="OrthoDB" id="118413at2"/>
<feature type="domain" description="Activator of Hsp90 ATPase homologue 1/2-like C-terminal" evidence="2">
    <location>
        <begin position="23"/>
        <end position="153"/>
    </location>
</feature>
<evidence type="ECO:0000313" key="4">
    <source>
        <dbReference type="Proteomes" id="UP000199041"/>
    </source>
</evidence>
<dbReference type="Proteomes" id="UP000199041">
    <property type="component" value="Unassembled WGS sequence"/>
</dbReference>
<comment type="similarity">
    <text evidence="1">Belongs to the AHA1 family.</text>
</comment>
<evidence type="ECO:0000313" key="3">
    <source>
        <dbReference type="EMBL" id="SDZ96225.1"/>
    </source>
</evidence>
<evidence type="ECO:0000259" key="2">
    <source>
        <dbReference type="Pfam" id="PF08327"/>
    </source>
</evidence>
<dbReference type="STRING" id="551991.SAMN05192529_10549"/>
<evidence type="ECO:0000256" key="1">
    <source>
        <dbReference type="ARBA" id="ARBA00006817"/>
    </source>
</evidence>
<dbReference type="EMBL" id="FNQY01000005">
    <property type="protein sequence ID" value="SDZ96225.1"/>
    <property type="molecule type" value="Genomic_DNA"/>
</dbReference>
<gene>
    <name evidence="3" type="ORF">SAMN05192529_10549</name>
</gene>
<dbReference type="InterPro" id="IPR013538">
    <property type="entry name" value="ASHA1/2-like_C"/>
</dbReference>
<dbReference type="SUPFAM" id="SSF55961">
    <property type="entry name" value="Bet v1-like"/>
    <property type="match status" value="1"/>
</dbReference>
<dbReference type="AlphaFoldDB" id="A0A1H3X9Z7"/>
<protein>
    <submittedName>
        <fullName evidence="3">Uncharacterized conserved protein YndB, AHSA1/START domain</fullName>
    </submittedName>
</protein>
<dbReference type="Gene3D" id="3.30.530.20">
    <property type="match status" value="1"/>
</dbReference>
<organism evidence="3 4">
    <name type="scientific">Arachidicoccus rhizosphaerae</name>
    <dbReference type="NCBI Taxonomy" id="551991"/>
    <lineage>
        <taxon>Bacteria</taxon>
        <taxon>Pseudomonadati</taxon>
        <taxon>Bacteroidota</taxon>
        <taxon>Chitinophagia</taxon>
        <taxon>Chitinophagales</taxon>
        <taxon>Chitinophagaceae</taxon>
        <taxon>Arachidicoccus</taxon>
    </lineage>
</organism>
<keyword evidence="4" id="KW-1185">Reference proteome</keyword>
<dbReference type="RefSeq" id="WP_091394917.1">
    <property type="nucleotide sequence ID" value="NZ_FNQY01000005.1"/>
</dbReference>
<sequence length="157" mass="17659">MELKTKIKAEPGEQQLLITRNFDLPVALLFKAFDSAELLGNWMGTQVTILENKPLGKYHFETKDPSGNVVFEASGTIHSIEQDKLIVRTFEMANAPFGAQLEFLNFKALGDSDNQSVLEMQVIYRSKEIRDQMLKLPFASGISKAHDRLEALMREGA</sequence>
<dbReference type="InterPro" id="IPR023393">
    <property type="entry name" value="START-like_dom_sf"/>
</dbReference>
<accession>A0A1H3X9Z7</accession>
<reference evidence="3 4" key="1">
    <citation type="submission" date="2016-10" db="EMBL/GenBank/DDBJ databases">
        <authorList>
            <person name="de Groot N.N."/>
        </authorList>
    </citation>
    <scope>NUCLEOTIDE SEQUENCE [LARGE SCALE GENOMIC DNA]</scope>
    <source>
        <strain evidence="3 4">Vu-144</strain>
    </source>
</reference>
<dbReference type="Pfam" id="PF08327">
    <property type="entry name" value="AHSA1"/>
    <property type="match status" value="1"/>
</dbReference>
<name>A0A1H3X9Z7_9BACT</name>